<dbReference type="Proteomes" id="UP000005237">
    <property type="component" value="Unassembled WGS sequence"/>
</dbReference>
<evidence type="ECO:0000256" key="1">
    <source>
        <dbReference type="SAM" id="MobiDB-lite"/>
    </source>
</evidence>
<name>A0A8R1E1V6_CAEJA</name>
<evidence type="ECO:0000313" key="3">
    <source>
        <dbReference type="Proteomes" id="UP000005237"/>
    </source>
</evidence>
<accession>A0A8R1E1V6</accession>
<protein>
    <submittedName>
        <fullName evidence="2">Uncharacterized protein</fullName>
    </submittedName>
</protein>
<evidence type="ECO:0000313" key="2">
    <source>
        <dbReference type="EnsemblMetazoa" id="CJA17938a.1"/>
    </source>
</evidence>
<reference evidence="2" key="2">
    <citation type="submission" date="2022-06" db="UniProtKB">
        <authorList>
            <consortium name="EnsemblMetazoa"/>
        </authorList>
    </citation>
    <scope>IDENTIFICATION</scope>
    <source>
        <strain evidence="2">DF5081</strain>
    </source>
</reference>
<keyword evidence="3" id="KW-1185">Reference proteome</keyword>
<organism evidence="2 3">
    <name type="scientific">Caenorhabditis japonica</name>
    <dbReference type="NCBI Taxonomy" id="281687"/>
    <lineage>
        <taxon>Eukaryota</taxon>
        <taxon>Metazoa</taxon>
        <taxon>Ecdysozoa</taxon>
        <taxon>Nematoda</taxon>
        <taxon>Chromadorea</taxon>
        <taxon>Rhabditida</taxon>
        <taxon>Rhabditina</taxon>
        <taxon>Rhabditomorpha</taxon>
        <taxon>Rhabditoidea</taxon>
        <taxon>Rhabditidae</taxon>
        <taxon>Peloderinae</taxon>
        <taxon>Caenorhabditis</taxon>
    </lineage>
</organism>
<sequence>MSAAEQRRLELDRKKQKLAEMRSQRRQNEDARVQQLLHAPNENGTGQNGQVAPAHRQTLSSEQVEEILRGVGIATEPNVREEPAENHVESANTNSFASSASHPRISAMLSVDLEFSTVQTASTDNKDSAIYSKGTQTDDERISVGEFSLGSQEFDYDDDMIMPMEHGQFRGLCMVYFHIFTFFTLKKNL</sequence>
<dbReference type="AlphaFoldDB" id="A0A8R1E1V6"/>
<feature type="region of interest" description="Disordered" evidence="1">
    <location>
        <begin position="1"/>
        <end position="53"/>
    </location>
</feature>
<reference evidence="3" key="1">
    <citation type="submission" date="2010-08" db="EMBL/GenBank/DDBJ databases">
        <authorList>
            <consortium name="Caenorhabditis japonica Sequencing Consortium"/>
            <person name="Wilson R.K."/>
        </authorList>
    </citation>
    <scope>NUCLEOTIDE SEQUENCE [LARGE SCALE GENOMIC DNA]</scope>
    <source>
        <strain evidence="3">DF5081</strain>
    </source>
</reference>
<dbReference type="EnsemblMetazoa" id="CJA17938a.1">
    <property type="protein sequence ID" value="CJA17938a.1"/>
    <property type="gene ID" value="WBGene00137141"/>
</dbReference>
<proteinExistence type="predicted"/>
<feature type="compositionally biased region" description="Basic and acidic residues" evidence="1">
    <location>
        <begin position="1"/>
        <end position="32"/>
    </location>
</feature>